<reference evidence="6 7" key="1">
    <citation type="submission" date="2018-06" db="EMBL/GenBank/DDBJ databases">
        <title>Genomic Encyclopedia of Type Strains, Phase IV (KMG-V): Genome sequencing to study the core and pangenomes of soil and plant-associated prokaryotes.</title>
        <authorList>
            <person name="Whitman W."/>
        </authorList>
    </citation>
    <scope>NUCLEOTIDE SEQUENCE [LARGE SCALE GENOMIC DNA]</scope>
    <source>
        <strain evidence="6 7">SRCL-318</strain>
        <strain evidence="5 8">SRMrh-85</strain>
    </source>
</reference>
<dbReference type="Gene3D" id="1.20.1600.10">
    <property type="entry name" value="Outer membrane efflux proteins (OEP)"/>
    <property type="match status" value="1"/>
</dbReference>
<proteinExistence type="inferred from homology"/>
<evidence type="ECO:0000313" key="5">
    <source>
        <dbReference type="EMBL" id="MBB2931788.1"/>
    </source>
</evidence>
<feature type="region of interest" description="Disordered" evidence="4">
    <location>
        <begin position="479"/>
        <end position="503"/>
    </location>
</feature>
<evidence type="ECO:0000256" key="2">
    <source>
        <dbReference type="RuleBase" id="RU362097"/>
    </source>
</evidence>
<dbReference type="GO" id="GO:0005886">
    <property type="term" value="C:plasma membrane"/>
    <property type="evidence" value="ECO:0007669"/>
    <property type="project" value="UniProtKB-SubCell"/>
</dbReference>
<evidence type="ECO:0000313" key="6">
    <source>
        <dbReference type="EMBL" id="PYE18820.1"/>
    </source>
</evidence>
<dbReference type="Proteomes" id="UP000247772">
    <property type="component" value="Unassembled WGS sequence"/>
</dbReference>
<comment type="subcellular location">
    <subcellularLocation>
        <location evidence="2">Cell membrane</location>
        <topology evidence="2">Lipid-anchor</topology>
    </subcellularLocation>
</comment>
<dbReference type="SUPFAM" id="SSF56954">
    <property type="entry name" value="Outer membrane efflux proteins (OEP)"/>
    <property type="match status" value="1"/>
</dbReference>
<dbReference type="NCBIfam" id="TIGR01845">
    <property type="entry name" value="outer_NodT"/>
    <property type="match status" value="1"/>
</dbReference>
<comment type="caution">
    <text evidence="6">The sequence shown here is derived from an EMBL/GenBank/DDBJ whole genome shotgun (WGS) entry which is preliminary data.</text>
</comment>
<evidence type="ECO:0000313" key="8">
    <source>
        <dbReference type="Proteomes" id="UP000533533"/>
    </source>
</evidence>
<dbReference type="Pfam" id="PF02321">
    <property type="entry name" value="OEP"/>
    <property type="match status" value="2"/>
</dbReference>
<sequence length="503" mass="53181">MTRDAALAFLFVLMLAGCTVGPDFHPPAAPDATGWAREPVPMSTAGAAGPGGGAQTFTAAAHAPNDWWTQFGSTQLNELVDQALRASPTLDSARARLVEARENYNAQAGATNFPAVDLKLSGTRQKVDLAAFGITQVPNPPPFTLYNASVSVSYVFDLFGANRRALESTLAQVDYQTYEMEAARLTVAANVVSTAIRRASLQRQIDLTAQLAQTQARQLAIMQARYSAGGVAQIDVRSQRTLLAQTRASLPPLETQRQAAEHQLATLLGVAPAQFAAPLDALSLDTLHLPETVSLTVPSTLARERPDIRAAEALLHQAGANVGVATANLYPQISLSASIGSERTHIEDVVSGLNIWNVGLGLTQPLFHGGELRAKKRASEAAYEAAFADYRQTVLQALQQVADSLQALQNDAAELQARDDAAREAQANAAIAQTRYNAGGVSEFALIDAQRQALQTTLDRSRVHADRLTDTAALYQALGGAPLPGTAPSAPGNDLSAPSAPAR</sequence>
<dbReference type="InterPro" id="IPR010131">
    <property type="entry name" value="MdtP/NodT-like"/>
</dbReference>
<feature type="signal peptide" evidence="2">
    <location>
        <begin position="1"/>
        <end position="21"/>
    </location>
</feature>
<dbReference type="OrthoDB" id="9770517at2"/>
<dbReference type="Gene3D" id="2.20.200.10">
    <property type="entry name" value="Outer membrane efflux proteins (OEP)"/>
    <property type="match status" value="1"/>
</dbReference>
<feature type="chain" id="PRO_5016187369" evidence="2">
    <location>
        <begin position="22"/>
        <end position="503"/>
    </location>
</feature>
<comment type="similarity">
    <text evidence="1 2">Belongs to the outer membrane factor (OMF) (TC 1.B.17) family.</text>
</comment>
<organism evidence="6 7">
    <name type="scientific">Paraburkholderia silvatlantica</name>
    <dbReference type="NCBI Taxonomy" id="321895"/>
    <lineage>
        <taxon>Bacteria</taxon>
        <taxon>Pseudomonadati</taxon>
        <taxon>Pseudomonadota</taxon>
        <taxon>Betaproteobacteria</taxon>
        <taxon>Burkholderiales</taxon>
        <taxon>Burkholderiaceae</taxon>
        <taxon>Paraburkholderia</taxon>
    </lineage>
</organism>
<keyword evidence="2 6" id="KW-0449">Lipoprotein</keyword>
<gene>
    <name evidence="6" type="ORF">C7410_12113</name>
    <name evidence="5" type="ORF">FHX59_006260</name>
</gene>
<keyword evidence="2" id="KW-0812">Transmembrane</keyword>
<dbReference type="EMBL" id="JACHVZ010000021">
    <property type="protein sequence ID" value="MBB2931788.1"/>
    <property type="molecule type" value="Genomic_DNA"/>
</dbReference>
<keyword evidence="8" id="KW-1185">Reference proteome</keyword>
<keyword evidence="2" id="KW-0564">Palmitate</keyword>
<protein>
    <submittedName>
        <fullName evidence="6">NodT family efflux transporter outer membrane factor (OMF) lipoprotein</fullName>
    </submittedName>
</protein>
<dbReference type="GO" id="GO:0015562">
    <property type="term" value="F:efflux transmembrane transporter activity"/>
    <property type="evidence" value="ECO:0007669"/>
    <property type="project" value="InterPro"/>
</dbReference>
<name>A0A2U1A4K9_9BURK</name>
<feature type="coiled-coil region" evidence="3">
    <location>
        <begin position="398"/>
        <end position="425"/>
    </location>
</feature>
<evidence type="ECO:0000313" key="7">
    <source>
        <dbReference type="Proteomes" id="UP000247772"/>
    </source>
</evidence>
<dbReference type="InterPro" id="IPR003423">
    <property type="entry name" value="OMP_efflux"/>
</dbReference>
<evidence type="ECO:0000256" key="4">
    <source>
        <dbReference type="SAM" id="MobiDB-lite"/>
    </source>
</evidence>
<dbReference type="EMBL" id="QJSQ01000021">
    <property type="protein sequence ID" value="PYE18820.1"/>
    <property type="molecule type" value="Genomic_DNA"/>
</dbReference>
<dbReference type="RefSeq" id="WP_110387207.1">
    <property type="nucleotide sequence ID" value="NZ_JACHVZ010000021.1"/>
</dbReference>
<evidence type="ECO:0000256" key="1">
    <source>
        <dbReference type="ARBA" id="ARBA00007613"/>
    </source>
</evidence>
<keyword evidence="2" id="KW-0472">Membrane</keyword>
<keyword evidence="2" id="KW-0732">Signal</keyword>
<accession>A0A2U1A4K9</accession>
<dbReference type="Proteomes" id="UP000533533">
    <property type="component" value="Unassembled WGS sequence"/>
</dbReference>
<keyword evidence="3" id="KW-0175">Coiled coil</keyword>
<evidence type="ECO:0000256" key="3">
    <source>
        <dbReference type="SAM" id="Coils"/>
    </source>
</evidence>
<keyword evidence="2" id="KW-1134">Transmembrane beta strand</keyword>
<dbReference type="PANTHER" id="PTHR30203:SF33">
    <property type="entry name" value="BLR4455 PROTEIN"/>
    <property type="match status" value="1"/>
</dbReference>
<dbReference type="PANTHER" id="PTHR30203">
    <property type="entry name" value="OUTER MEMBRANE CATION EFFLUX PROTEIN"/>
    <property type="match status" value="1"/>
</dbReference>
<dbReference type="AlphaFoldDB" id="A0A2U1A4K9"/>
<dbReference type="PROSITE" id="PS51257">
    <property type="entry name" value="PROKAR_LIPOPROTEIN"/>
    <property type="match status" value="1"/>
</dbReference>